<name>A0A7Y0Q4B3_9FIRM</name>
<organism evidence="1 2">
    <name type="scientific">Sulfobacillus harzensis</name>
    <dbReference type="NCBI Taxonomy" id="2729629"/>
    <lineage>
        <taxon>Bacteria</taxon>
        <taxon>Bacillati</taxon>
        <taxon>Bacillota</taxon>
        <taxon>Clostridia</taxon>
        <taxon>Eubacteriales</taxon>
        <taxon>Clostridiales Family XVII. Incertae Sedis</taxon>
        <taxon>Sulfobacillus</taxon>
    </lineage>
</organism>
<feature type="non-terminal residue" evidence="1">
    <location>
        <position position="1"/>
    </location>
</feature>
<sequence>KFLFRHPGREVLFAPDVRDYSHKLLVGLAGGSLALTESVLNEAEYTTSSWGSQSELAEVLILARRGIVRAPRIRTVKFEEMNDAFDDLAHGRIDGRAVLVPSLGD</sequence>
<comment type="caution">
    <text evidence="1">The sequence shown here is derived from an EMBL/GenBank/DDBJ whole genome shotgun (WGS) entry which is preliminary data.</text>
</comment>
<evidence type="ECO:0000313" key="2">
    <source>
        <dbReference type="Proteomes" id="UP000533476"/>
    </source>
</evidence>
<dbReference type="AlphaFoldDB" id="A0A7Y0Q4B3"/>
<proteinExistence type="predicted"/>
<gene>
    <name evidence="1" type="ORF">HIJ39_18090</name>
</gene>
<evidence type="ECO:0008006" key="3">
    <source>
        <dbReference type="Google" id="ProtNLM"/>
    </source>
</evidence>
<dbReference type="Proteomes" id="UP000533476">
    <property type="component" value="Unassembled WGS sequence"/>
</dbReference>
<protein>
    <recommendedName>
        <fullName evidence="3">Alcohol dehydrogenase</fullName>
    </recommendedName>
</protein>
<dbReference type="Gene3D" id="3.40.50.720">
    <property type="entry name" value="NAD(P)-binding Rossmann-like Domain"/>
    <property type="match status" value="1"/>
</dbReference>
<keyword evidence="2" id="KW-1185">Reference proteome</keyword>
<dbReference type="EMBL" id="JABBVZ010000094">
    <property type="protein sequence ID" value="NMP24245.1"/>
    <property type="molecule type" value="Genomic_DNA"/>
</dbReference>
<reference evidence="1 2" key="1">
    <citation type="submission" date="2020-04" db="EMBL/GenBank/DDBJ databases">
        <authorList>
            <person name="Zhang R."/>
            <person name="Schippers A."/>
        </authorList>
    </citation>
    <scope>NUCLEOTIDE SEQUENCE [LARGE SCALE GENOMIC DNA]</scope>
    <source>
        <strain evidence="1 2">DSM 109850</strain>
    </source>
</reference>
<accession>A0A7Y0Q4B3</accession>
<evidence type="ECO:0000313" key="1">
    <source>
        <dbReference type="EMBL" id="NMP24245.1"/>
    </source>
</evidence>
<dbReference type="Gene3D" id="3.90.180.10">
    <property type="entry name" value="Medium-chain alcohol dehydrogenases, catalytic domain"/>
    <property type="match status" value="1"/>
</dbReference>